<dbReference type="Gene3D" id="3.40.50.1110">
    <property type="entry name" value="SGNH hydrolase"/>
    <property type="match status" value="1"/>
</dbReference>
<evidence type="ECO:0000313" key="3">
    <source>
        <dbReference type="Proteomes" id="UP001589818"/>
    </source>
</evidence>
<organism evidence="2 3">
    <name type="scientific">Paenibacillus mendelii</name>
    <dbReference type="NCBI Taxonomy" id="206163"/>
    <lineage>
        <taxon>Bacteria</taxon>
        <taxon>Bacillati</taxon>
        <taxon>Bacillota</taxon>
        <taxon>Bacilli</taxon>
        <taxon>Bacillales</taxon>
        <taxon>Paenibacillaceae</taxon>
        <taxon>Paenibacillus</taxon>
    </lineage>
</organism>
<dbReference type="EMBL" id="JBHLVF010000064">
    <property type="protein sequence ID" value="MFC0396690.1"/>
    <property type="molecule type" value="Genomic_DNA"/>
</dbReference>
<dbReference type="InterPro" id="IPR036514">
    <property type="entry name" value="SGNH_hydro_sf"/>
</dbReference>
<dbReference type="Proteomes" id="UP001589818">
    <property type="component" value="Unassembled WGS sequence"/>
</dbReference>
<dbReference type="Pfam" id="PF13472">
    <property type="entry name" value="Lipase_GDSL_2"/>
    <property type="match status" value="1"/>
</dbReference>
<proteinExistence type="predicted"/>
<sequence length="241" mass="27489">MIPFDRLHERLQEKAADASARAVTYVAMGDSVTQGCMQAGVVEYENVYHQFLRRAIERRYPETVVNVINSGVSGDAAEASRRRWERDVLMYKPDLLTICFGHNDAHGGRDGLKPFVRALADLMDRVADETEAEVLLMTPCMMMTEDNQHIAEIHKPLVPAFIQLAEEGTLARYAEAVRELASERNVPLLDVYARWEQMKQDGLDIHDYLVNGINHPNPAFHKEWGQELENRLFSSRLINHT</sequence>
<name>A0ABV6JL90_9BACL</name>
<dbReference type="InterPro" id="IPR051532">
    <property type="entry name" value="Ester_Hydrolysis_Enzymes"/>
</dbReference>
<gene>
    <name evidence="2" type="ORF">ACFFJ8_35740</name>
</gene>
<feature type="domain" description="SGNH hydrolase-type esterase" evidence="1">
    <location>
        <begin position="27"/>
        <end position="222"/>
    </location>
</feature>
<accession>A0ABV6JL90</accession>
<dbReference type="InterPro" id="IPR013830">
    <property type="entry name" value="SGNH_hydro"/>
</dbReference>
<evidence type="ECO:0000259" key="1">
    <source>
        <dbReference type="Pfam" id="PF13472"/>
    </source>
</evidence>
<reference evidence="2 3" key="1">
    <citation type="submission" date="2024-09" db="EMBL/GenBank/DDBJ databases">
        <authorList>
            <person name="Sun Q."/>
            <person name="Mori K."/>
        </authorList>
    </citation>
    <scope>NUCLEOTIDE SEQUENCE [LARGE SCALE GENOMIC DNA]</scope>
    <source>
        <strain evidence="2 3">CCM 4839</strain>
    </source>
</reference>
<dbReference type="SUPFAM" id="SSF52266">
    <property type="entry name" value="SGNH hydrolase"/>
    <property type="match status" value="1"/>
</dbReference>
<comment type="caution">
    <text evidence="2">The sequence shown here is derived from an EMBL/GenBank/DDBJ whole genome shotgun (WGS) entry which is preliminary data.</text>
</comment>
<evidence type="ECO:0000313" key="2">
    <source>
        <dbReference type="EMBL" id="MFC0396690.1"/>
    </source>
</evidence>
<dbReference type="PANTHER" id="PTHR30383:SF5">
    <property type="entry name" value="SGNH HYDROLASE-TYPE ESTERASE DOMAIN-CONTAINING PROTEIN"/>
    <property type="match status" value="1"/>
</dbReference>
<dbReference type="PANTHER" id="PTHR30383">
    <property type="entry name" value="THIOESTERASE 1/PROTEASE 1/LYSOPHOSPHOLIPASE L1"/>
    <property type="match status" value="1"/>
</dbReference>
<keyword evidence="2" id="KW-0378">Hydrolase</keyword>
<protein>
    <submittedName>
        <fullName evidence="2">SGNH/GDSL hydrolase family protein</fullName>
    </submittedName>
</protein>
<dbReference type="GO" id="GO:0016787">
    <property type="term" value="F:hydrolase activity"/>
    <property type="evidence" value="ECO:0007669"/>
    <property type="project" value="UniProtKB-KW"/>
</dbReference>
<dbReference type="RefSeq" id="WP_204821363.1">
    <property type="nucleotide sequence ID" value="NZ_JANHOF010000012.1"/>
</dbReference>
<keyword evidence="3" id="KW-1185">Reference proteome</keyword>